<dbReference type="RefSeq" id="WP_132043871.1">
    <property type="nucleotide sequence ID" value="NZ_SLTR01000014.1"/>
</dbReference>
<organism evidence="8 9">
    <name type="scientific">Halomonas marinisediminis</name>
    <dbReference type="NCBI Taxonomy" id="2546095"/>
    <lineage>
        <taxon>Bacteria</taxon>
        <taxon>Pseudomonadati</taxon>
        <taxon>Pseudomonadota</taxon>
        <taxon>Gammaproteobacteria</taxon>
        <taxon>Oceanospirillales</taxon>
        <taxon>Halomonadaceae</taxon>
        <taxon>Halomonas</taxon>
    </lineage>
</organism>
<dbReference type="SUPFAM" id="SSF55785">
    <property type="entry name" value="PYP-like sensor domain (PAS domain)"/>
    <property type="match status" value="3"/>
</dbReference>
<dbReference type="PRINTS" id="PR00996">
    <property type="entry name" value="CHERMTFRASE"/>
</dbReference>
<dbReference type="InterPro" id="IPR052155">
    <property type="entry name" value="Biofilm_reg_signaling"/>
</dbReference>
<dbReference type="NCBIfam" id="TIGR00229">
    <property type="entry name" value="sensory_box"/>
    <property type="match status" value="2"/>
</dbReference>
<dbReference type="CDD" id="cd16434">
    <property type="entry name" value="CheB-CheR_fusion"/>
    <property type="match status" value="1"/>
</dbReference>
<dbReference type="PANTHER" id="PTHR44757:SF2">
    <property type="entry name" value="BIOFILM ARCHITECTURE MAINTENANCE PROTEIN MBAA"/>
    <property type="match status" value="1"/>
</dbReference>
<dbReference type="CDD" id="cd00130">
    <property type="entry name" value="PAS"/>
    <property type="match status" value="2"/>
</dbReference>
<dbReference type="PROSITE" id="PS50123">
    <property type="entry name" value="CHER"/>
    <property type="match status" value="1"/>
</dbReference>
<dbReference type="Pfam" id="PF00990">
    <property type="entry name" value="GGDEF"/>
    <property type="match status" value="1"/>
</dbReference>
<evidence type="ECO:0000313" key="9">
    <source>
        <dbReference type="Proteomes" id="UP000294823"/>
    </source>
</evidence>
<dbReference type="Pfam" id="PF03705">
    <property type="entry name" value="CheR_N"/>
    <property type="match status" value="1"/>
</dbReference>
<dbReference type="InterPro" id="IPR029063">
    <property type="entry name" value="SAM-dependent_MTases_sf"/>
</dbReference>
<dbReference type="InterPro" id="IPR043128">
    <property type="entry name" value="Rev_trsase/Diguanyl_cyclase"/>
</dbReference>
<dbReference type="InterPro" id="IPR000014">
    <property type="entry name" value="PAS"/>
</dbReference>
<sequence>MTTRTTSDHSVPVVGIGASAGGLEAISQLIRGLDPSLPFSYVVLQHVSPSHRSMLPEILARETQLTVRALKDGEAPEVGVIHVVPPNTNAFLREGRFSLVEARPEVVPKPSINDFFISLAADTGDDAIGIVLSGTGSDGTAGLRTIMAAGGVTLVQEPASAKYTGMPQSAIEAGVADVVLTAEAMADKLAELSRMHLQAHSDTGMEIPAVLLEKLKQRRSIDFSGYKAGTLSRRLRRRMVATNTHTQEEYLGVVESQPDELDTLARDILISVTAFFRDMAAFDALRPQVTTICKRCREEDQDIRVWVAGCATGEEAYSIAMLFAEALHGDPDAPTVQIFATDIDDDALAVARRGLYPAAALETVPEALLQRYFQPYSSTYEAGKRLRDMIVFARHNLVDDPPFLRLDLVTCRNVLIYFDNELQARVLKRFHFALRKRGILFLGRSESAGQSETLFVPLDRRERTYRKQGDPQPLPTNTPKRLSALPHRKRREIEVQQLLDGVVAHLGATVALCDGQGNILHTAGSVEKVLQFPRGHTKFAITEVIAEPFRAELISMLHQLNKSPRVMLGRRRRVGEETWRLSVRPISGTDDRHLMVMVEQCEAPGTETGIPMASSSVRSEAEDELQATREHLQSLIEELATANEEMQSLNEEAQASNEELQATNEELEAANEEMQATNEELMSLNEELNVKTAELQQLNEEYTHLYDSLEFPILVFDREYHLRRYNAAAARQFKLRPAALRQHVTRLRLPKALAPLQGHLNGAIVSGEPSDELITLGQRLTQLVVTPGINDTEEVELLVVSLVDVTEVTQAQTALKESRARLDTLMHNTTILLAMKDLSGHYEFANPSFCEAFELDPQIVIGRNDFALFPESFAADVWSHDMQALRLQRPVVAEHLLPGEHERVLRTVHQVLRDAEGRPASIITESEDITLRKQAERQLRLSAKVFEQAGEAIVVTNQEGMVTSINAAFTRITGYESNEALGQKIYRLLAESPQEASVYAAMREALQKQGFWQGEVWNRRKNGQAFPMWLTINRIDEDGDHHYVGVFADISNLKESQRKVEYLATHDPLTGLPNRTLFQDRLELSLAQARRSERQLALMFLDLDNFKTINDTLGHDVGDELLVQVAERIAKAVREMDTVARLGGDEFTVILNDTTVESAELVAQRIVEALREPVVVQHRSLFVSASIGLAFYPDDGREASELAKAADTAMYRAKDSGRDRFELFKPELQAQLVHQANMESALRRALKDQHLRLVFQPKFRTSDGAMCGAEALLRWHDPELGQVSPDEFIPAAERCGLITEVDKRVAQLAIEALARWRAKGLPAQPIAINITAASLQNERFLDTLLERLRTYAIPTVWLQMELTERTLVERTSTALGNIERLREAGISLSIDDFGTGYSSLAYLKTLPLSELKIDKRFIDGLGGLDRDDEAIVRAILGMAEALELSTVAEGVETEVQRDWLREQGCDLLQGYLLARPEEEADYAHRLAALSPMRHANKEQE</sequence>
<keyword evidence="2" id="KW-0175">Coiled coil</keyword>
<feature type="coiled-coil region" evidence="2">
    <location>
        <begin position="618"/>
        <end position="705"/>
    </location>
</feature>
<dbReference type="SUPFAM" id="SSF53335">
    <property type="entry name" value="S-adenosyl-L-methionine-dependent methyltransferases"/>
    <property type="match status" value="1"/>
</dbReference>
<dbReference type="Proteomes" id="UP000294823">
    <property type="component" value="Unassembled WGS sequence"/>
</dbReference>
<dbReference type="SMART" id="SM00091">
    <property type="entry name" value="PAS"/>
    <property type="match status" value="4"/>
</dbReference>
<dbReference type="EMBL" id="SLTR01000014">
    <property type="protein sequence ID" value="TDB01975.1"/>
    <property type="molecule type" value="Genomic_DNA"/>
</dbReference>
<dbReference type="Pfam" id="PF01339">
    <property type="entry name" value="CheB_methylest"/>
    <property type="match status" value="1"/>
</dbReference>
<dbReference type="SUPFAM" id="SSF55073">
    <property type="entry name" value="Nucleotide cyclase"/>
    <property type="match status" value="1"/>
</dbReference>
<feature type="active site" evidence="1">
    <location>
        <position position="19"/>
    </location>
</feature>
<dbReference type="CDD" id="cd01948">
    <property type="entry name" value="EAL"/>
    <property type="match status" value="1"/>
</dbReference>
<feature type="domain" description="PAS" evidence="3">
    <location>
        <begin position="938"/>
        <end position="1009"/>
    </location>
</feature>
<dbReference type="PROSITE" id="PS50883">
    <property type="entry name" value="EAL"/>
    <property type="match status" value="1"/>
</dbReference>
<dbReference type="PROSITE" id="PS50887">
    <property type="entry name" value="GGDEF"/>
    <property type="match status" value="1"/>
</dbReference>
<feature type="active site" evidence="1">
    <location>
        <position position="46"/>
    </location>
</feature>
<gene>
    <name evidence="8" type="ORF">E0702_11230</name>
</gene>
<dbReference type="Gene3D" id="3.20.20.450">
    <property type="entry name" value="EAL domain"/>
    <property type="match status" value="1"/>
</dbReference>
<dbReference type="InterPro" id="IPR001633">
    <property type="entry name" value="EAL_dom"/>
</dbReference>
<evidence type="ECO:0000259" key="5">
    <source>
        <dbReference type="PROSITE" id="PS50123"/>
    </source>
</evidence>
<dbReference type="NCBIfam" id="TIGR00254">
    <property type="entry name" value="GGDEF"/>
    <property type="match status" value="1"/>
</dbReference>
<feature type="domain" description="GGDEF" evidence="7">
    <location>
        <begin position="1094"/>
        <end position="1226"/>
    </location>
</feature>
<evidence type="ECO:0000313" key="8">
    <source>
        <dbReference type="EMBL" id="TDB01975.1"/>
    </source>
</evidence>
<evidence type="ECO:0000256" key="1">
    <source>
        <dbReference type="PROSITE-ProRule" id="PRU00050"/>
    </source>
</evidence>
<evidence type="ECO:0000259" key="7">
    <source>
        <dbReference type="PROSITE" id="PS50887"/>
    </source>
</evidence>
<reference evidence="8 9" key="1">
    <citation type="submission" date="2019-03" db="EMBL/GenBank/DDBJ databases">
        <title>Halomonas marinisediminis sp. nov., a moderately halophilic bacterium isolated from the Bohai Gulf.</title>
        <authorList>
            <person name="Ji X."/>
        </authorList>
    </citation>
    <scope>NUCLEOTIDE SEQUENCE [LARGE SCALE GENOMIC DNA]</scope>
    <source>
        <strain evidence="8 9">204</strain>
    </source>
</reference>
<comment type="caution">
    <text evidence="8">The sequence shown here is derived from an EMBL/GenBank/DDBJ whole genome shotgun (WGS) entry which is preliminary data.</text>
</comment>
<dbReference type="InterPro" id="IPR022641">
    <property type="entry name" value="CheR_N"/>
</dbReference>
<protein>
    <submittedName>
        <fullName evidence="8">EAL domain-containing protein</fullName>
    </submittedName>
</protein>
<dbReference type="InterPro" id="IPR035909">
    <property type="entry name" value="CheB_C"/>
</dbReference>
<dbReference type="InterPro" id="IPR000780">
    <property type="entry name" value="CheR_MeTrfase"/>
</dbReference>
<dbReference type="InterPro" id="IPR029787">
    <property type="entry name" value="Nucleotide_cyclase"/>
</dbReference>
<dbReference type="Pfam" id="PF01739">
    <property type="entry name" value="CheR"/>
    <property type="match status" value="1"/>
</dbReference>
<keyword evidence="9" id="KW-1185">Reference proteome</keyword>
<feature type="domain" description="CheB-type methylesterase" evidence="4">
    <location>
        <begin position="13"/>
        <end position="196"/>
    </location>
</feature>
<dbReference type="Gene3D" id="3.40.50.150">
    <property type="entry name" value="Vaccinia Virus protein VP39"/>
    <property type="match status" value="1"/>
</dbReference>
<dbReference type="Gene3D" id="3.30.450.20">
    <property type="entry name" value="PAS domain"/>
    <property type="match status" value="3"/>
</dbReference>
<name>A0ABY2DAG4_9GAMM</name>
<keyword evidence="1" id="KW-0145">Chemotaxis</keyword>
<evidence type="ECO:0000259" key="4">
    <source>
        <dbReference type="PROSITE" id="PS50122"/>
    </source>
</evidence>
<dbReference type="SMART" id="SM00052">
    <property type="entry name" value="EAL"/>
    <property type="match status" value="1"/>
</dbReference>
<keyword evidence="1" id="KW-0378">Hydrolase</keyword>
<dbReference type="PROSITE" id="PS50122">
    <property type="entry name" value="CHEB"/>
    <property type="match status" value="1"/>
</dbReference>
<dbReference type="InterPro" id="IPR000673">
    <property type="entry name" value="Sig_transdc_resp-reg_Me-estase"/>
</dbReference>
<accession>A0ABY2DAG4</accession>
<dbReference type="CDD" id="cd01949">
    <property type="entry name" value="GGDEF"/>
    <property type="match status" value="1"/>
</dbReference>
<evidence type="ECO:0000256" key="2">
    <source>
        <dbReference type="SAM" id="Coils"/>
    </source>
</evidence>
<dbReference type="PROSITE" id="PS50112">
    <property type="entry name" value="PAS"/>
    <property type="match status" value="2"/>
</dbReference>
<evidence type="ECO:0000259" key="6">
    <source>
        <dbReference type="PROSITE" id="PS50883"/>
    </source>
</evidence>
<dbReference type="PANTHER" id="PTHR44757">
    <property type="entry name" value="DIGUANYLATE CYCLASE DGCP"/>
    <property type="match status" value="1"/>
</dbReference>
<dbReference type="SMART" id="SM00267">
    <property type="entry name" value="GGDEF"/>
    <property type="match status" value="1"/>
</dbReference>
<feature type="active site" evidence="1">
    <location>
        <position position="138"/>
    </location>
</feature>
<dbReference type="Pfam" id="PF08448">
    <property type="entry name" value="PAS_4"/>
    <property type="match status" value="2"/>
</dbReference>
<dbReference type="SUPFAM" id="SSF52738">
    <property type="entry name" value="Methylesterase CheB, C-terminal domain"/>
    <property type="match status" value="1"/>
</dbReference>
<dbReference type="InterPro" id="IPR035965">
    <property type="entry name" value="PAS-like_dom_sf"/>
</dbReference>
<dbReference type="Pfam" id="PF00563">
    <property type="entry name" value="EAL"/>
    <property type="match status" value="1"/>
</dbReference>
<proteinExistence type="predicted"/>
<dbReference type="InterPro" id="IPR013656">
    <property type="entry name" value="PAS_4"/>
</dbReference>
<feature type="domain" description="PAS" evidence="3">
    <location>
        <begin position="818"/>
        <end position="915"/>
    </location>
</feature>
<feature type="domain" description="CheR-type methyltransferase" evidence="5">
    <location>
        <begin position="215"/>
        <end position="447"/>
    </location>
</feature>
<dbReference type="SMART" id="SM00138">
    <property type="entry name" value="MeTrc"/>
    <property type="match status" value="1"/>
</dbReference>
<evidence type="ECO:0000259" key="3">
    <source>
        <dbReference type="PROSITE" id="PS50112"/>
    </source>
</evidence>
<dbReference type="InterPro" id="IPR022642">
    <property type="entry name" value="CheR_C"/>
</dbReference>
<dbReference type="InterPro" id="IPR000160">
    <property type="entry name" value="GGDEF_dom"/>
</dbReference>
<feature type="domain" description="EAL" evidence="6">
    <location>
        <begin position="1235"/>
        <end position="1490"/>
    </location>
</feature>
<dbReference type="Pfam" id="PF13426">
    <property type="entry name" value="PAS_9"/>
    <property type="match status" value="1"/>
</dbReference>
<dbReference type="SUPFAM" id="SSF141868">
    <property type="entry name" value="EAL domain-like"/>
    <property type="match status" value="1"/>
</dbReference>
<dbReference type="Gene3D" id="3.30.70.270">
    <property type="match status" value="1"/>
</dbReference>
<dbReference type="SUPFAM" id="SSF47757">
    <property type="entry name" value="Chemotaxis receptor methyltransferase CheR, N-terminal domain"/>
    <property type="match status" value="1"/>
</dbReference>
<dbReference type="InterPro" id="IPR035919">
    <property type="entry name" value="EAL_sf"/>
</dbReference>
<dbReference type="Gene3D" id="3.40.50.180">
    <property type="entry name" value="Methylesterase CheB, C-terminal domain"/>
    <property type="match status" value="1"/>
</dbReference>